<dbReference type="Proteomes" id="UP000198788">
    <property type="component" value="Unassembled WGS sequence"/>
</dbReference>
<dbReference type="RefSeq" id="WP_092306448.1">
    <property type="nucleotide sequence ID" value="NZ_FOZV01000001.1"/>
</dbReference>
<reference evidence="3" key="1">
    <citation type="submission" date="2016-10" db="EMBL/GenBank/DDBJ databases">
        <authorList>
            <person name="Varghese N."/>
            <person name="Submissions S."/>
        </authorList>
    </citation>
    <scope>NUCLEOTIDE SEQUENCE [LARGE SCALE GENOMIC DNA]</scope>
    <source>
        <strain evidence="3">CGMCC 1.10683</strain>
    </source>
</reference>
<dbReference type="EMBL" id="FOZV01000001">
    <property type="protein sequence ID" value="SFS31534.1"/>
    <property type="molecule type" value="Genomic_DNA"/>
</dbReference>
<dbReference type="PANTHER" id="PTHR48101">
    <property type="entry name" value="METHYLMALONYL-COA MUTASE, MITOCHONDRIAL-RELATED"/>
    <property type="match status" value="1"/>
</dbReference>
<dbReference type="OrthoDB" id="9762378at2"/>
<protein>
    <submittedName>
        <fullName evidence="2">Methylmalonyl-CoA mutase</fullName>
    </submittedName>
</protein>
<dbReference type="InterPro" id="IPR016176">
    <property type="entry name" value="Cbl-dep_enz_cat"/>
</dbReference>
<evidence type="ECO:0000313" key="2">
    <source>
        <dbReference type="EMBL" id="SFS31534.1"/>
    </source>
</evidence>
<dbReference type="SUPFAM" id="SSF51703">
    <property type="entry name" value="Cobalamin (vitamin B12)-dependent enzymes"/>
    <property type="match status" value="1"/>
</dbReference>
<accession>A0A1I6NUG4</accession>
<dbReference type="GO" id="GO:0005737">
    <property type="term" value="C:cytoplasm"/>
    <property type="evidence" value="ECO:0007669"/>
    <property type="project" value="TreeGrafter"/>
</dbReference>
<dbReference type="STRING" id="871741.SAMN05192570_0521"/>
<name>A0A1I6NUG4_9CAUL</name>
<evidence type="ECO:0000259" key="1">
    <source>
        <dbReference type="Pfam" id="PF01642"/>
    </source>
</evidence>
<keyword evidence="3" id="KW-1185">Reference proteome</keyword>
<dbReference type="InterPro" id="IPR006099">
    <property type="entry name" value="MeMalonylCoA_mutase_a/b_cat"/>
</dbReference>
<dbReference type="GO" id="GO:0031419">
    <property type="term" value="F:cobalamin binding"/>
    <property type="evidence" value="ECO:0007669"/>
    <property type="project" value="InterPro"/>
</dbReference>
<feature type="domain" description="Methylmalonyl-CoA mutase alpha/beta chain catalytic" evidence="1">
    <location>
        <begin position="107"/>
        <end position="431"/>
    </location>
</feature>
<sequence length="464" mass="47881">MSLTFPTPSPAEWRALAEKALKDRPLESLVHLDPDGLAVRPLYAAATGVEPLFAARGSDAYGRAWDLRTLVEADDAGEANAAVLADLAGGAASVLLGGGVARDAAGLARALDGVALELAAVGLDAGLEGPAAAEALAATAKGAPRAKLMFHLDPLSAFAETGAAPRAMEDHLAEAAHTAARHAAAYPEATFFLASGRVAHEAGGSIAQELAFAAANAVALVKAATAAGMSAEQALRGMVLGVSVDQTYFDGLAKLRALRLMWRSIGKAFGTEAPAIIETRSSRRMLAARDPWPNLLRLTAAGFAGAVGGADAVVLDGFTRAAGRPGAFARRQARNTQLVLMEESHLGRVDDPAAGSWFLDQRTRELAEAGWEAFRIIEAEGGLVEALRGGLVQPRVARARQALEHALGGGNEHLVGVTKFVDPDPRPAPVEPMGHARATEGGDACAPLTPIRLAAPFEAEGAAR</sequence>
<dbReference type="PANTHER" id="PTHR48101:SF4">
    <property type="entry name" value="METHYLMALONYL-COA MUTASE, MITOCHONDRIAL"/>
    <property type="match status" value="1"/>
</dbReference>
<dbReference type="Gene3D" id="3.20.20.240">
    <property type="entry name" value="Methylmalonyl-CoA mutase"/>
    <property type="match status" value="1"/>
</dbReference>
<dbReference type="AlphaFoldDB" id="A0A1I6NUG4"/>
<proteinExistence type="predicted"/>
<gene>
    <name evidence="2" type="ORF">SAMN05192570_0521</name>
</gene>
<dbReference type="Pfam" id="PF01642">
    <property type="entry name" value="MM_CoA_mutase"/>
    <property type="match status" value="1"/>
</dbReference>
<evidence type="ECO:0000313" key="3">
    <source>
        <dbReference type="Proteomes" id="UP000198788"/>
    </source>
</evidence>
<dbReference type="GO" id="GO:0004494">
    <property type="term" value="F:methylmalonyl-CoA mutase activity"/>
    <property type="evidence" value="ECO:0007669"/>
    <property type="project" value="TreeGrafter"/>
</dbReference>
<organism evidence="2 3">
    <name type="scientific">Brevundimonas viscosa</name>
    <dbReference type="NCBI Taxonomy" id="871741"/>
    <lineage>
        <taxon>Bacteria</taxon>
        <taxon>Pseudomonadati</taxon>
        <taxon>Pseudomonadota</taxon>
        <taxon>Alphaproteobacteria</taxon>
        <taxon>Caulobacterales</taxon>
        <taxon>Caulobacteraceae</taxon>
        <taxon>Brevundimonas</taxon>
    </lineage>
</organism>
<dbReference type="GO" id="GO:0019678">
    <property type="term" value="P:propionate metabolic process, methylmalonyl pathway"/>
    <property type="evidence" value="ECO:0007669"/>
    <property type="project" value="TreeGrafter"/>
</dbReference>